<dbReference type="HOGENOM" id="CLU_006462_7_2_1"/>
<dbReference type="GeneID" id="2875021"/>
<evidence type="ECO:0000313" key="23">
    <source>
        <dbReference type="Proteomes" id="UP000000560"/>
    </source>
</evidence>
<feature type="binding site" evidence="15">
    <location>
        <position position="188"/>
    </location>
    <ligand>
        <name>Ca(2+)</name>
        <dbReference type="ChEBI" id="CHEBI:29108"/>
        <label>1</label>
    </ligand>
</feature>
<dbReference type="Pfam" id="PF00128">
    <property type="entry name" value="Alpha-amylase"/>
    <property type="match status" value="1"/>
</dbReference>
<evidence type="ECO:0000256" key="10">
    <source>
        <dbReference type="ARBA" id="ARBA00023180"/>
    </source>
</evidence>
<evidence type="ECO:0000313" key="22">
    <source>
        <dbReference type="EMBL" id="CBF86021.1"/>
    </source>
</evidence>
<evidence type="ECO:0000256" key="13">
    <source>
        <dbReference type="PIRSR" id="PIRSR001024-1"/>
    </source>
</evidence>
<feature type="binding site" evidence="17">
    <location>
        <position position="135"/>
    </location>
    <ligand>
        <name>substrate</name>
    </ligand>
</feature>
<evidence type="ECO:0000256" key="3">
    <source>
        <dbReference type="ARBA" id="ARBA00008061"/>
    </source>
</evidence>
<evidence type="ECO:0000256" key="12">
    <source>
        <dbReference type="ARBA" id="ARBA00023295"/>
    </source>
</evidence>
<feature type="binding site" evidence="17">
    <location>
        <position position="310"/>
    </location>
    <ligand>
        <name>substrate</name>
    </ligand>
</feature>
<reference evidence="23" key="1">
    <citation type="journal article" date="2005" name="Nature">
        <title>Sequencing of Aspergillus nidulans and comparative analysis with A. fumigatus and A. oryzae.</title>
        <authorList>
            <person name="Galagan J.E."/>
            <person name="Calvo S.E."/>
            <person name="Cuomo C."/>
            <person name="Ma L.J."/>
            <person name="Wortman J.R."/>
            <person name="Batzoglou S."/>
            <person name="Lee S.I."/>
            <person name="Basturkmen M."/>
            <person name="Spevak C.C."/>
            <person name="Clutterbuck J."/>
            <person name="Kapitonov V."/>
            <person name="Jurka J."/>
            <person name="Scazzocchio C."/>
            <person name="Farman M."/>
            <person name="Butler J."/>
            <person name="Purcell S."/>
            <person name="Harris S."/>
            <person name="Braus G.H."/>
            <person name="Draht O."/>
            <person name="Busch S."/>
            <person name="D'Enfert C."/>
            <person name="Bouchier C."/>
            <person name="Goldman G.H."/>
            <person name="Bell-Pedersen D."/>
            <person name="Griffiths-Jones S."/>
            <person name="Doonan J.H."/>
            <person name="Yu J."/>
            <person name="Vienken K."/>
            <person name="Pain A."/>
            <person name="Freitag M."/>
            <person name="Selker E.U."/>
            <person name="Archer D.B."/>
            <person name="Penalva M.A."/>
            <person name="Oakley B.R."/>
            <person name="Momany M."/>
            <person name="Tanaka T."/>
            <person name="Kumagai T."/>
            <person name="Asai K."/>
            <person name="Machida M."/>
            <person name="Nierman W.C."/>
            <person name="Denning D.W."/>
            <person name="Caddick M."/>
            <person name="Hynes M."/>
            <person name="Paoletti M."/>
            <person name="Fischer R."/>
            <person name="Miller B."/>
            <person name="Dyer P."/>
            <person name="Sachs M.S."/>
            <person name="Osmani S.A."/>
            <person name="Birren B.W."/>
        </authorList>
    </citation>
    <scope>NUCLEOTIDE SEQUENCE [LARGE SCALE GENOMIC DNA]</scope>
    <source>
        <strain evidence="23">FGSC A4 / ATCC 38163 / CBS 112.46 / NRRL 194 / M139</strain>
    </source>
</reference>
<evidence type="ECO:0000256" key="11">
    <source>
        <dbReference type="ARBA" id="ARBA00023277"/>
    </source>
</evidence>
<dbReference type="CDD" id="cd11319">
    <property type="entry name" value="AmyAc_euk_AmyA"/>
    <property type="match status" value="1"/>
</dbReference>
<dbReference type="GO" id="GO:0005509">
    <property type="term" value="F:calcium ion binding"/>
    <property type="evidence" value="ECO:0007669"/>
    <property type="project" value="InterPro"/>
</dbReference>
<dbReference type="OMA" id="AHNWLFT"/>
<keyword evidence="7 19" id="KW-0378">Hydrolase</keyword>
<dbReference type="InterPro" id="IPR013777">
    <property type="entry name" value="A-amylase-like"/>
</dbReference>
<evidence type="ECO:0000256" key="6">
    <source>
        <dbReference type="ARBA" id="ARBA00022729"/>
    </source>
</evidence>
<accession>G5EB45</accession>
<reference evidence="23" key="2">
    <citation type="journal article" date="2009" name="Fungal Genet. Biol.">
        <title>The 2008 update of the Aspergillus nidulans genome annotation: a community effort.</title>
        <authorList>
            <person name="Wortman J.R."/>
            <person name="Gilsenan J.M."/>
            <person name="Joardar V."/>
            <person name="Deegan J."/>
            <person name="Clutterbuck J."/>
            <person name="Andersen M.R."/>
            <person name="Archer D."/>
            <person name="Bencina M."/>
            <person name="Braus G."/>
            <person name="Coutinho P."/>
            <person name="von Dohren H."/>
            <person name="Doonan J."/>
            <person name="Driessen A.J."/>
            <person name="Durek P."/>
            <person name="Espeso E."/>
            <person name="Fekete E."/>
            <person name="Flipphi M."/>
            <person name="Estrada C.G."/>
            <person name="Geysens S."/>
            <person name="Goldman G."/>
            <person name="de Groot P.W."/>
            <person name="Hansen K."/>
            <person name="Harris S.D."/>
            <person name="Heinekamp T."/>
            <person name="Helmstaedt K."/>
            <person name="Henrissat B."/>
            <person name="Hofmann G."/>
            <person name="Homan T."/>
            <person name="Horio T."/>
            <person name="Horiuchi H."/>
            <person name="James S."/>
            <person name="Jones M."/>
            <person name="Karaffa L."/>
            <person name="Karanyi Z."/>
            <person name="Kato M."/>
            <person name="Keller N."/>
            <person name="Kelly D.E."/>
            <person name="Kiel J.A."/>
            <person name="Kim J.M."/>
            <person name="van der Klei I.J."/>
            <person name="Klis F.M."/>
            <person name="Kovalchuk A."/>
            <person name="Krasevec N."/>
            <person name="Kubicek C.P."/>
            <person name="Liu B."/>
            <person name="Maccabe A."/>
            <person name="Meyer V."/>
            <person name="Mirabito P."/>
            <person name="Miskei M."/>
            <person name="Mos M."/>
            <person name="Mullins J."/>
            <person name="Nelson D.R."/>
            <person name="Nielsen J."/>
            <person name="Oakley B.R."/>
            <person name="Osmani S.A."/>
            <person name="Pakula T."/>
            <person name="Paszewski A."/>
            <person name="Paulsen I."/>
            <person name="Pilsyk S."/>
            <person name="Pocsi I."/>
            <person name="Punt P.J."/>
            <person name="Ram A.F."/>
            <person name="Ren Q."/>
            <person name="Robellet X."/>
            <person name="Robson G."/>
            <person name="Seiboth B."/>
            <person name="van Solingen P."/>
            <person name="Specht T."/>
            <person name="Sun J."/>
            <person name="Taheri-Talesh N."/>
            <person name="Takeshita N."/>
            <person name="Ussery D."/>
            <person name="vanKuyk P.A."/>
            <person name="Visser H."/>
            <person name="van de Vondervoort P.J."/>
            <person name="de Vries R.P."/>
            <person name="Walton J."/>
            <person name="Xiang X."/>
            <person name="Xiong Y."/>
            <person name="Zeng A.P."/>
            <person name="Brandt B.W."/>
            <person name="Cornell M.J."/>
            <person name="van den Hondel C.A."/>
            <person name="Visser J."/>
            <person name="Oliver S.G."/>
            <person name="Turner G."/>
        </authorList>
    </citation>
    <scope>GENOME REANNOTATION</scope>
    <source>
        <strain evidence="23">FGSC A4 / ATCC 38163 / CBS 112.46 / NRRL 194 / M139</strain>
    </source>
</reference>
<feature type="disulfide bond" evidence="16">
    <location>
        <begin position="45"/>
        <end position="52"/>
    </location>
</feature>
<evidence type="ECO:0000256" key="5">
    <source>
        <dbReference type="ARBA" id="ARBA00022723"/>
    </source>
</evidence>
<feature type="binding site" evidence="17">
    <location>
        <position position="357"/>
    </location>
    <ligand>
        <name>substrate</name>
    </ligand>
</feature>
<organism evidence="22 23">
    <name type="scientific">Emericella nidulans (strain FGSC A4 / ATCC 38163 / CBS 112.46 / NRRL 194 / M139)</name>
    <name type="common">Aspergillus nidulans</name>
    <dbReference type="NCBI Taxonomy" id="227321"/>
    <lineage>
        <taxon>Eukaryota</taxon>
        <taxon>Fungi</taxon>
        <taxon>Dikarya</taxon>
        <taxon>Ascomycota</taxon>
        <taxon>Pezizomycotina</taxon>
        <taxon>Eurotiomycetes</taxon>
        <taxon>Eurotiomycetidae</taxon>
        <taxon>Eurotiales</taxon>
        <taxon>Aspergillaceae</taxon>
        <taxon>Aspergillus</taxon>
        <taxon>Aspergillus subgen. Nidulantes</taxon>
    </lineage>
</organism>
<keyword evidence="23" id="KW-1185">Reference proteome</keyword>
<feature type="binding site" evidence="15">
    <location>
        <position position="219"/>
    </location>
    <ligand>
        <name>Ca(2+)</name>
        <dbReference type="ChEBI" id="CHEBI:29108"/>
        <label>2</label>
    </ligand>
</feature>
<dbReference type="PANTHER" id="PTHR10357">
    <property type="entry name" value="ALPHA-AMYLASE FAMILY MEMBER"/>
    <property type="match status" value="1"/>
</dbReference>
<evidence type="ECO:0000256" key="15">
    <source>
        <dbReference type="PIRSR" id="PIRSR001024-3"/>
    </source>
</evidence>
<protein>
    <recommendedName>
        <fullName evidence="4 19">Alpha-amylase</fullName>
        <ecNumber evidence="4 19">3.2.1.1</ecNumber>
    </recommendedName>
</protein>
<evidence type="ECO:0000256" key="14">
    <source>
        <dbReference type="PIRSR" id="PIRSR001024-2"/>
    </source>
</evidence>
<evidence type="ECO:0000256" key="1">
    <source>
        <dbReference type="ARBA" id="ARBA00000548"/>
    </source>
</evidence>
<dbReference type="SMART" id="SM00642">
    <property type="entry name" value="Aamy"/>
    <property type="match status" value="1"/>
</dbReference>
<dbReference type="PIRSF" id="PIRSF001024">
    <property type="entry name" value="Alph-amyl_fung"/>
    <property type="match status" value="1"/>
</dbReference>
<keyword evidence="12 19" id="KW-0326">Glycosidase</keyword>
<dbReference type="Gene3D" id="3.20.20.80">
    <property type="entry name" value="Glycosidases"/>
    <property type="match status" value="1"/>
</dbReference>
<keyword evidence="9 16" id="KW-1015">Disulfide bond</keyword>
<dbReference type="GO" id="GO:0004556">
    <property type="term" value="F:alpha-amylase activity"/>
    <property type="evidence" value="ECO:0007669"/>
    <property type="project" value="UniProtKB-UniRule"/>
</dbReference>
<evidence type="ECO:0000256" key="7">
    <source>
        <dbReference type="ARBA" id="ARBA00022801"/>
    </source>
</evidence>
<feature type="binding site" evidence="17">
    <location>
        <position position="96"/>
    </location>
    <ligand>
        <name>substrate</name>
    </ligand>
</feature>
<dbReference type="InterPro" id="IPR006047">
    <property type="entry name" value="GH13_cat_dom"/>
</dbReference>
<feature type="binding site" evidence="15">
    <location>
        <position position="175"/>
    </location>
    <ligand>
        <name>Ca(2+)</name>
        <dbReference type="ChEBI" id="CHEBI:29108"/>
        <label>1</label>
    </ligand>
</feature>
<dbReference type="Gene3D" id="2.60.40.1180">
    <property type="entry name" value="Golgi alpha-mannosidase II"/>
    <property type="match status" value="1"/>
</dbReference>
<feature type="active site" description="Proton donor" evidence="13">
    <location>
        <position position="243"/>
    </location>
</feature>
<dbReference type="STRING" id="227321.G5EB45"/>
<comment type="catalytic activity">
    <reaction evidence="1 19">
        <text>Endohydrolysis of (1-&gt;4)-alpha-D-glucosidic linkages in polysaccharides containing three or more (1-&gt;4)-alpha-linked D-glucose units.</text>
        <dbReference type="EC" id="3.2.1.1"/>
    </reaction>
</comment>
<dbReference type="InterPro" id="IPR013780">
    <property type="entry name" value="Glyco_hydro_b"/>
</dbReference>
<dbReference type="Proteomes" id="UP000000560">
    <property type="component" value="Chromosome VII"/>
</dbReference>
<keyword evidence="6 20" id="KW-0732">Signal</keyword>
<dbReference type="InterPro" id="IPR015340">
    <property type="entry name" value="A_amylase_C_dom"/>
</dbReference>
<comment type="similarity">
    <text evidence="3 18">Belongs to the glycosyl hydrolase 13 family.</text>
</comment>
<evidence type="ECO:0000256" key="17">
    <source>
        <dbReference type="PIRSR" id="PIRSR001024-5"/>
    </source>
</evidence>
<feature type="binding site" evidence="15">
    <location>
        <position position="223"/>
    </location>
    <ligand>
        <name>Ca(2+)</name>
        <dbReference type="ChEBI" id="CHEBI:29108"/>
        <label>1</label>
    </ligand>
</feature>
<dbReference type="Pfam" id="PF09260">
    <property type="entry name" value="A_amylase_dom_C"/>
    <property type="match status" value="1"/>
</dbReference>
<evidence type="ECO:0000256" key="8">
    <source>
        <dbReference type="ARBA" id="ARBA00022837"/>
    </source>
</evidence>
<dbReference type="EMBL" id="BN001307">
    <property type="protein sequence ID" value="CBF86021.1"/>
    <property type="molecule type" value="Genomic_DNA"/>
</dbReference>
<evidence type="ECO:0000256" key="4">
    <source>
        <dbReference type="ARBA" id="ARBA00012595"/>
    </source>
</evidence>
<comment type="cofactor">
    <cofactor evidence="2">
        <name>Ca(2+)</name>
        <dbReference type="ChEBI" id="CHEBI:29108"/>
    </cofactor>
</comment>
<feature type="site" description="Transition state stabilizer" evidence="14">
    <location>
        <position position="310"/>
    </location>
</feature>
<dbReference type="FunFam" id="3.20.20.80:FF:000120">
    <property type="entry name" value="Alpha-amylase A"/>
    <property type="match status" value="1"/>
</dbReference>
<evidence type="ECO:0000256" key="9">
    <source>
        <dbReference type="ARBA" id="ARBA00023157"/>
    </source>
</evidence>
<dbReference type="eggNOG" id="KOG0471">
    <property type="taxonomic scope" value="Eukaryota"/>
</dbReference>
<dbReference type="SMR" id="G5EB45"/>
<accession>C8VLE6</accession>
<dbReference type="GO" id="GO:0016052">
    <property type="term" value="P:carbohydrate catabolic process"/>
    <property type="evidence" value="ECO:0007669"/>
    <property type="project" value="InterPro"/>
</dbReference>
<dbReference type="OrthoDB" id="204980at2759"/>
<feature type="disulfide bond" evidence="16">
    <location>
        <begin position="253"/>
        <end position="296"/>
    </location>
</feature>
<name>G5EB45_EMENI</name>
<proteinExistence type="inferred from homology"/>
<dbReference type="AlphaFoldDB" id="G5EB45"/>
<dbReference type="PRINTS" id="PR00110">
    <property type="entry name" value="ALPHAAMYLASE"/>
</dbReference>
<evidence type="ECO:0000256" key="19">
    <source>
        <dbReference type="RuleBase" id="RU361134"/>
    </source>
</evidence>
<dbReference type="CAZy" id="GH13">
    <property type="family name" value="Glycoside Hydrolase Family 13"/>
</dbReference>
<feature type="binding site" evidence="17">
    <location>
        <position position="217"/>
    </location>
    <ligand>
        <name>substrate</name>
    </ligand>
</feature>
<keyword evidence="8 15" id="KW-0106">Calcium</keyword>
<feature type="disulfide bond" evidence="16">
    <location>
        <begin position="163"/>
        <end position="177"/>
    </location>
</feature>
<evidence type="ECO:0000256" key="16">
    <source>
        <dbReference type="PIRSR" id="PIRSR001024-4"/>
    </source>
</evidence>
<keyword evidence="10" id="KW-0325">Glycoprotein</keyword>
<dbReference type="EC" id="3.2.1.1" evidence="4 19"/>
<evidence type="ECO:0000259" key="21">
    <source>
        <dbReference type="SMART" id="SM00642"/>
    </source>
</evidence>
<dbReference type="RefSeq" id="XP_659622.1">
    <property type="nucleotide sequence ID" value="XM_654530.1"/>
</dbReference>
<feature type="binding site" evidence="17">
    <location>
        <position position="247"/>
    </location>
    <ligand>
        <name>substrate</name>
    </ligand>
</feature>
<dbReference type="InterPro" id="IPR006046">
    <property type="entry name" value="Alpha_amylase"/>
</dbReference>
<feature type="domain" description="Glycosyl hydrolase family 13 catalytic" evidence="21">
    <location>
        <begin position="28"/>
        <end position="382"/>
    </location>
</feature>
<dbReference type="PANTHER" id="PTHR10357:SF215">
    <property type="entry name" value="ALPHA-AMYLASE 1"/>
    <property type="match status" value="1"/>
</dbReference>
<dbReference type="InterPro" id="IPR017853">
    <property type="entry name" value="GH"/>
</dbReference>
<feature type="binding site" evidence="15">
    <location>
        <position position="134"/>
    </location>
    <ligand>
        <name>Ca(2+)</name>
        <dbReference type="ChEBI" id="CHEBI:29108"/>
        <label>1</label>
    </ligand>
</feature>
<keyword evidence="5 15" id="KW-0479">Metal-binding</keyword>
<evidence type="ECO:0000256" key="20">
    <source>
        <dbReference type="SAM" id="SignalP"/>
    </source>
</evidence>
<evidence type="ECO:0000256" key="2">
    <source>
        <dbReference type="ARBA" id="ARBA00001913"/>
    </source>
</evidence>
<feature type="chain" id="PRO_5012384237" description="Alpha-amylase" evidence="20">
    <location>
        <begin position="16"/>
        <end position="490"/>
    </location>
</feature>
<feature type="disulfide bond" evidence="16">
    <location>
        <begin position="453"/>
        <end position="488"/>
    </location>
</feature>
<dbReference type="KEGG" id="ani:ANIA_02018"/>
<feature type="signal peptide" evidence="20">
    <location>
        <begin position="1"/>
        <end position="15"/>
    </location>
</feature>
<dbReference type="SUPFAM" id="SSF51011">
    <property type="entry name" value="Glycosyl hydrolase domain"/>
    <property type="match status" value="1"/>
</dbReference>
<feature type="active site" description="Nucleophile" evidence="13">
    <location>
        <position position="219"/>
    </location>
</feature>
<feature type="binding site" evidence="15">
    <location>
        <position position="243"/>
    </location>
    <ligand>
        <name>Ca(2+)</name>
        <dbReference type="ChEBI" id="CHEBI:29108"/>
        <label>2</label>
    </ligand>
</feature>
<evidence type="ECO:0000256" key="18">
    <source>
        <dbReference type="RuleBase" id="RU003615"/>
    </source>
</evidence>
<keyword evidence="11 19" id="KW-0119">Carbohydrate metabolism</keyword>
<dbReference type="InParanoid" id="G5EB45"/>
<gene>
    <name evidence="22" type="ORF">ANIA_02018</name>
</gene>
<sequence length="490" mass="54250">MRSPLFLSFAATVLAATPAEWRSQSIYFLLTDRFARTDNSTTAECDTSAKYCGGTWQGIINQLDYIQGMGFTAIWITPVTANLEDGQHGEAYHGYWQQDIYALNPHFGTQDDLRALSDALHDRGMYLMVDVVANHFGYDAPAASVDYSAFNPFNSADYFHTPCDITDYDNQTQVEDCWLYTDAVSLPDVDTTNEEVKEIWYDWVGDLVSDYSIDGLRIDTARHVQKDFWRDYNDAAGVYCVGEVFQGDPDYTCGYQEVMDGVLNYPIYYPLLRAFSSTSGSLSDLANMIETVKYTCSDATLLGNFIENHDNPRFASYTDDISLAKNVAAFVILSDGIPIIYAGQEQHYSGAGDPANREATWLSGYDSTSELYQFISKTNQIRNHAIWQNETYLSYKNYAIYNENNVLAMRKGFDGSQIITILTNAGADAGSSTVSVPNTGFTAGAAVTEIYTCEDITVSGSGEVSVPMESGLPRVLYPKAKLEGSGICGL</sequence>
<dbReference type="SUPFAM" id="SSF51445">
    <property type="entry name" value="(Trans)glycosidases"/>
    <property type="match status" value="1"/>
</dbReference>